<feature type="coiled-coil region" evidence="1">
    <location>
        <begin position="14"/>
        <end position="41"/>
    </location>
</feature>
<dbReference type="EMBL" id="KQ092384">
    <property type="protein sequence ID" value="KMS94582.1"/>
    <property type="molecule type" value="Genomic_DNA"/>
</dbReference>
<protein>
    <submittedName>
        <fullName evidence="3">Uncharacterized protein</fullName>
    </submittedName>
</protein>
<feature type="region of interest" description="Disordered" evidence="2">
    <location>
        <begin position="59"/>
        <end position="83"/>
    </location>
</feature>
<dbReference type="Proteomes" id="UP000035740">
    <property type="component" value="Unassembled WGS sequence"/>
</dbReference>
<dbReference type="AlphaFoldDB" id="A0A0J8B415"/>
<organism evidence="3 4">
    <name type="scientific">Beta vulgaris subsp. vulgaris</name>
    <name type="common">Beet</name>
    <dbReference type="NCBI Taxonomy" id="3555"/>
    <lineage>
        <taxon>Eukaryota</taxon>
        <taxon>Viridiplantae</taxon>
        <taxon>Streptophyta</taxon>
        <taxon>Embryophyta</taxon>
        <taxon>Tracheophyta</taxon>
        <taxon>Spermatophyta</taxon>
        <taxon>Magnoliopsida</taxon>
        <taxon>eudicotyledons</taxon>
        <taxon>Gunneridae</taxon>
        <taxon>Pentapetalae</taxon>
        <taxon>Caryophyllales</taxon>
        <taxon>Chenopodiaceae</taxon>
        <taxon>Betoideae</taxon>
        <taxon>Beta</taxon>
    </lineage>
</organism>
<gene>
    <name evidence="3" type="ORF">BVRB_019960</name>
</gene>
<evidence type="ECO:0000313" key="4">
    <source>
        <dbReference type="Proteomes" id="UP000035740"/>
    </source>
</evidence>
<keyword evidence="1" id="KW-0175">Coiled coil</keyword>
<reference evidence="3 4" key="1">
    <citation type="journal article" date="2014" name="Nature">
        <title>The genome of the recently domesticated crop plant sugar beet (Beta vulgaris).</title>
        <authorList>
            <person name="Dohm J.C."/>
            <person name="Minoche A.E."/>
            <person name="Holtgrawe D."/>
            <person name="Capella-Gutierrez S."/>
            <person name="Zakrzewski F."/>
            <person name="Tafer H."/>
            <person name="Rupp O."/>
            <person name="Sorensen T.R."/>
            <person name="Stracke R."/>
            <person name="Reinhardt R."/>
            <person name="Goesmann A."/>
            <person name="Kraft T."/>
            <person name="Schulz B."/>
            <person name="Stadler P.F."/>
            <person name="Schmidt T."/>
            <person name="Gabaldon T."/>
            <person name="Lehrach H."/>
            <person name="Weisshaar B."/>
            <person name="Himmelbauer H."/>
        </authorList>
    </citation>
    <scope>NUCLEOTIDE SEQUENCE [LARGE SCALE GENOMIC DNA]</scope>
    <source>
        <tissue evidence="3">Taproot</tissue>
    </source>
</reference>
<sequence length="105" mass="12110">MPVSFWREFYKNVLQDREKKAQEYAARLAEKNKQAESAKLQASVKRIKPEANIVRKTIIRARDQPGTKAAKPTAATPTMTKSNGRLAKILEPAKKRLKMERKFKR</sequence>
<dbReference type="Gramene" id="KMS94582">
    <property type="protein sequence ID" value="KMS94582"/>
    <property type="gene ID" value="BVRB_019960"/>
</dbReference>
<evidence type="ECO:0000313" key="3">
    <source>
        <dbReference type="EMBL" id="KMS94582.1"/>
    </source>
</evidence>
<accession>A0A0J8B415</accession>
<evidence type="ECO:0000256" key="2">
    <source>
        <dbReference type="SAM" id="MobiDB-lite"/>
    </source>
</evidence>
<evidence type="ECO:0000256" key="1">
    <source>
        <dbReference type="SAM" id="Coils"/>
    </source>
</evidence>
<feature type="compositionally biased region" description="Low complexity" evidence="2">
    <location>
        <begin position="67"/>
        <end position="78"/>
    </location>
</feature>
<proteinExistence type="predicted"/>
<name>A0A0J8B415_BETVV</name>
<keyword evidence="4" id="KW-1185">Reference proteome</keyword>